<dbReference type="PROSITE" id="PS50871">
    <property type="entry name" value="C1Q"/>
    <property type="match status" value="1"/>
</dbReference>
<dbReference type="PRINTS" id="PR00007">
    <property type="entry name" value="COMPLEMNTC1Q"/>
</dbReference>
<dbReference type="InterPro" id="IPR008983">
    <property type="entry name" value="Tumour_necrosis_fac-like_dom"/>
</dbReference>
<evidence type="ECO:0000256" key="1">
    <source>
        <dbReference type="ARBA" id="ARBA00004613"/>
    </source>
</evidence>
<accession>A0AAN8MK10</accession>
<dbReference type="Gene3D" id="2.60.120.40">
    <property type="match status" value="1"/>
</dbReference>
<keyword evidence="2" id="KW-0964">Secreted</keyword>
<evidence type="ECO:0000256" key="3">
    <source>
        <dbReference type="ARBA" id="ARBA00022729"/>
    </source>
</evidence>
<protein>
    <recommendedName>
        <fullName evidence="5">C1q domain-containing protein</fullName>
    </recommendedName>
</protein>
<name>A0AAN8MK10_9TELE</name>
<dbReference type="GO" id="GO:0005576">
    <property type="term" value="C:extracellular region"/>
    <property type="evidence" value="ECO:0007669"/>
    <property type="project" value="UniProtKB-SubCell"/>
</dbReference>
<evidence type="ECO:0000256" key="4">
    <source>
        <dbReference type="SAM" id="Coils"/>
    </source>
</evidence>
<evidence type="ECO:0000256" key="2">
    <source>
        <dbReference type="ARBA" id="ARBA00022525"/>
    </source>
</evidence>
<dbReference type="EMBL" id="JAGTTL010000002">
    <property type="protein sequence ID" value="KAK6326957.1"/>
    <property type="molecule type" value="Genomic_DNA"/>
</dbReference>
<keyword evidence="4" id="KW-0175">Coiled coil</keyword>
<reference evidence="6 7" key="1">
    <citation type="submission" date="2021-04" db="EMBL/GenBank/DDBJ databases">
        <authorList>
            <person name="De Guttry C."/>
            <person name="Zahm M."/>
            <person name="Klopp C."/>
            <person name="Cabau C."/>
            <person name="Louis A."/>
            <person name="Berthelot C."/>
            <person name="Parey E."/>
            <person name="Roest Crollius H."/>
            <person name="Montfort J."/>
            <person name="Robinson-Rechavi M."/>
            <person name="Bucao C."/>
            <person name="Bouchez O."/>
            <person name="Gislard M."/>
            <person name="Lluch J."/>
            <person name="Milhes M."/>
            <person name="Lampietro C."/>
            <person name="Lopez Roques C."/>
            <person name="Donnadieu C."/>
            <person name="Braasch I."/>
            <person name="Desvignes T."/>
            <person name="Postlethwait J."/>
            <person name="Bobe J."/>
            <person name="Wedekind C."/>
            <person name="Guiguen Y."/>
        </authorList>
    </citation>
    <scope>NUCLEOTIDE SEQUENCE [LARGE SCALE GENOMIC DNA]</scope>
    <source>
        <strain evidence="6">Cs_M1</strain>
        <tissue evidence="6">Blood</tissue>
    </source>
</reference>
<feature type="domain" description="C1q" evidence="5">
    <location>
        <begin position="35"/>
        <end position="175"/>
    </location>
</feature>
<keyword evidence="3" id="KW-0732">Signal</keyword>
<dbReference type="PANTHER" id="PTHR22923">
    <property type="entry name" value="CEREBELLIN-RELATED"/>
    <property type="match status" value="1"/>
</dbReference>
<dbReference type="InterPro" id="IPR050822">
    <property type="entry name" value="Cerebellin_Synaptic_Org"/>
</dbReference>
<dbReference type="PANTHER" id="PTHR22923:SF102">
    <property type="entry name" value="CEREBELLIN 13-RELATED"/>
    <property type="match status" value="1"/>
</dbReference>
<dbReference type="Proteomes" id="UP001356427">
    <property type="component" value="Unassembled WGS sequence"/>
</dbReference>
<comment type="caution">
    <text evidence="6">The sequence shown here is derived from an EMBL/GenBank/DDBJ whole genome shotgun (WGS) entry which is preliminary data.</text>
</comment>
<proteinExistence type="predicted"/>
<feature type="coiled-coil region" evidence="4">
    <location>
        <begin position="10"/>
        <end position="37"/>
    </location>
</feature>
<dbReference type="SMART" id="SM00110">
    <property type="entry name" value="C1Q"/>
    <property type="match status" value="1"/>
</dbReference>
<evidence type="ECO:0000259" key="5">
    <source>
        <dbReference type="PROSITE" id="PS50871"/>
    </source>
</evidence>
<organism evidence="6 7">
    <name type="scientific">Coregonus suidteri</name>
    <dbReference type="NCBI Taxonomy" id="861788"/>
    <lineage>
        <taxon>Eukaryota</taxon>
        <taxon>Metazoa</taxon>
        <taxon>Chordata</taxon>
        <taxon>Craniata</taxon>
        <taxon>Vertebrata</taxon>
        <taxon>Euteleostomi</taxon>
        <taxon>Actinopterygii</taxon>
        <taxon>Neopterygii</taxon>
        <taxon>Teleostei</taxon>
        <taxon>Protacanthopterygii</taxon>
        <taxon>Salmoniformes</taxon>
        <taxon>Salmonidae</taxon>
        <taxon>Coregoninae</taxon>
        <taxon>Coregonus</taxon>
    </lineage>
</organism>
<dbReference type="Pfam" id="PF00386">
    <property type="entry name" value="C1q"/>
    <property type="match status" value="1"/>
</dbReference>
<comment type="subcellular location">
    <subcellularLocation>
        <location evidence="1">Secreted</location>
    </subcellularLocation>
</comment>
<sequence>MDTVAKVKERSDLTASVLAMKERMESMEKELQALKDIPKVAFAASLGGDGPQKTGNFNKKLVYKKVLTNVGGAYNVETGEFTAPIRGVYYIRFTANGPSDFTLSSMLYKNGGQVLLAAHESPSGEGSDTASNGAALLLEEGDSLQMVLWANTQVWDNDNHHSTFSGFLLFPMPEQKSNRSTSLLFPMPEQPET</sequence>
<dbReference type="InterPro" id="IPR001073">
    <property type="entry name" value="C1q_dom"/>
</dbReference>
<dbReference type="AlphaFoldDB" id="A0AAN8MK10"/>
<keyword evidence="7" id="KW-1185">Reference proteome</keyword>
<dbReference type="SUPFAM" id="SSF49842">
    <property type="entry name" value="TNF-like"/>
    <property type="match status" value="1"/>
</dbReference>
<evidence type="ECO:0000313" key="6">
    <source>
        <dbReference type="EMBL" id="KAK6326957.1"/>
    </source>
</evidence>
<gene>
    <name evidence="6" type="ORF">J4Q44_G00026020</name>
</gene>
<evidence type="ECO:0000313" key="7">
    <source>
        <dbReference type="Proteomes" id="UP001356427"/>
    </source>
</evidence>